<accession>A0A918HZF0</accession>
<comment type="caution">
    <text evidence="2">The sequence shown here is derived from an EMBL/GenBank/DDBJ whole genome shotgun (WGS) entry which is preliminary data.</text>
</comment>
<dbReference type="Proteomes" id="UP000636661">
    <property type="component" value="Unassembled WGS sequence"/>
</dbReference>
<reference evidence="2" key="2">
    <citation type="submission" date="2020-09" db="EMBL/GenBank/DDBJ databases">
        <authorList>
            <person name="Sun Q."/>
            <person name="Ohkuma M."/>
        </authorList>
    </citation>
    <scope>NUCLEOTIDE SEQUENCE</scope>
    <source>
        <strain evidence="2">JCM 4391</strain>
    </source>
</reference>
<gene>
    <name evidence="2" type="ORF">GCM10010274_39620</name>
</gene>
<organism evidence="2 3">
    <name type="scientific">Streptomyces lavendofoliae</name>
    <dbReference type="NCBI Taxonomy" id="67314"/>
    <lineage>
        <taxon>Bacteria</taxon>
        <taxon>Bacillati</taxon>
        <taxon>Actinomycetota</taxon>
        <taxon>Actinomycetes</taxon>
        <taxon>Kitasatosporales</taxon>
        <taxon>Streptomycetaceae</taxon>
        <taxon>Streptomyces</taxon>
    </lineage>
</organism>
<keyword evidence="1" id="KW-0812">Transmembrane</keyword>
<keyword evidence="1" id="KW-0472">Membrane</keyword>
<proteinExistence type="predicted"/>
<evidence type="ECO:0000313" key="2">
    <source>
        <dbReference type="EMBL" id="GGU47341.1"/>
    </source>
</evidence>
<reference evidence="2" key="1">
    <citation type="journal article" date="2014" name="Int. J. Syst. Evol. Microbiol.">
        <title>Complete genome sequence of Corynebacterium casei LMG S-19264T (=DSM 44701T), isolated from a smear-ripened cheese.</title>
        <authorList>
            <consortium name="US DOE Joint Genome Institute (JGI-PGF)"/>
            <person name="Walter F."/>
            <person name="Albersmeier A."/>
            <person name="Kalinowski J."/>
            <person name="Ruckert C."/>
        </authorList>
    </citation>
    <scope>NUCLEOTIDE SEQUENCE</scope>
    <source>
        <strain evidence="2">JCM 4391</strain>
    </source>
</reference>
<dbReference type="AlphaFoldDB" id="A0A918HZF0"/>
<protein>
    <submittedName>
        <fullName evidence="2">Uncharacterized protein</fullName>
    </submittedName>
</protein>
<sequence>MNPLVTASQDASAAPTWLHVTVMAVAVLILIYSLARHSN</sequence>
<feature type="transmembrane region" description="Helical" evidence="1">
    <location>
        <begin position="16"/>
        <end position="35"/>
    </location>
</feature>
<keyword evidence="3" id="KW-1185">Reference proteome</keyword>
<evidence type="ECO:0000313" key="3">
    <source>
        <dbReference type="Proteomes" id="UP000636661"/>
    </source>
</evidence>
<dbReference type="EMBL" id="BMTP01000010">
    <property type="protein sequence ID" value="GGU47341.1"/>
    <property type="molecule type" value="Genomic_DNA"/>
</dbReference>
<name>A0A918HZF0_9ACTN</name>
<evidence type="ECO:0000256" key="1">
    <source>
        <dbReference type="SAM" id="Phobius"/>
    </source>
</evidence>
<keyword evidence="1" id="KW-1133">Transmembrane helix</keyword>